<dbReference type="KEGG" id="afr:AFE_1804"/>
<keyword evidence="2" id="KW-1185">Reference proteome</keyword>
<gene>
    <name evidence="1" type="ordered locus">AFE_1804</name>
</gene>
<dbReference type="PaxDb" id="243159-AFE_1804"/>
<name>B7JBR0_ACIF2</name>
<dbReference type="HOGENOM" id="CLU_3039390_0_0_6"/>
<dbReference type="EMBL" id="CP001219">
    <property type="protein sequence ID" value="ACK78380.1"/>
    <property type="molecule type" value="Genomic_DNA"/>
</dbReference>
<proteinExistence type="predicted"/>
<dbReference type="STRING" id="243159.AFE_1804"/>
<dbReference type="Proteomes" id="UP000001362">
    <property type="component" value="Chromosome"/>
</dbReference>
<organism evidence="1 2">
    <name type="scientific">Acidithiobacillus ferrooxidans (strain ATCC 23270 / DSM 14882 / CIP 104768 / NCIMB 8455)</name>
    <name type="common">Ferrobacillus ferrooxidans (strain ATCC 23270)</name>
    <dbReference type="NCBI Taxonomy" id="243159"/>
    <lineage>
        <taxon>Bacteria</taxon>
        <taxon>Pseudomonadati</taxon>
        <taxon>Pseudomonadota</taxon>
        <taxon>Acidithiobacillia</taxon>
        <taxon>Acidithiobacillales</taxon>
        <taxon>Acidithiobacillaceae</taxon>
        <taxon>Acidithiobacillus</taxon>
    </lineage>
</organism>
<sequence length="54" mass="5523">MASVLLKIVQPSMGTTRLSAAACREGGVTLFPGALNIPDCSILMDEATQGGSGW</sequence>
<accession>B7JBR0</accession>
<reference evidence="1 2" key="1">
    <citation type="journal article" date="2008" name="BMC Genomics">
        <title>Acidithiobacillus ferrooxidans metabolism: from genome sequence to industrial applications.</title>
        <authorList>
            <person name="Valdes J."/>
            <person name="Pedroso I."/>
            <person name="Quatrini R."/>
            <person name="Dodson R.J."/>
            <person name="Tettelin H."/>
            <person name="Blake R.II."/>
            <person name="Eisen J.A."/>
            <person name="Holmes D.S."/>
        </authorList>
    </citation>
    <scope>NUCLEOTIDE SEQUENCE [LARGE SCALE GENOMIC DNA]</scope>
    <source>
        <strain evidence="2">ATCC 23270 / DSM 14882 / CIP 104768 / NCIMB 8455</strain>
    </source>
</reference>
<evidence type="ECO:0000313" key="1">
    <source>
        <dbReference type="EMBL" id="ACK78380.1"/>
    </source>
</evidence>
<dbReference type="AlphaFoldDB" id="B7JBR0"/>
<protein>
    <submittedName>
        <fullName evidence="1">Uncharacterized protein</fullName>
    </submittedName>
</protein>
<evidence type="ECO:0000313" key="2">
    <source>
        <dbReference type="Proteomes" id="UP000001362"/>
    </source>
</evidence>